<dbReference type="Gene3D" id="2.60.40.10">
    <property type="entry name" value="Immunoglobulins"/>
    <property type="match status" value="1"/>
</dbReference>
<keyword evidence="5" id="KW-1185">Reference proteome</keyword>
<proteinExistence type="inferred from homology"/>
<feature type="domain" description="Enterochelin esterase N-terminal" evidence="3">
    <location>
        <begin position="68"/>
        <end position="181"/>
    </location>
</feature>
<dbReference type="InterPro" id="IPR013783">
    <property type="entry name" value="Ig-like_fold"/>
</dbReference>
<protein>
    <submittedName>
        <fullName evidence="4">Esterase</fullName>
    </submittedName>
</protein>
<comment type="similarity">
    <text evidence="1">Belongs to the Fes family.</text>
</comment>
<evidence type="ECO:0000313" key="5">
    <source>
        <dbReference type="Proteomes" id="UP000037020"/>
    </source>
</evidence>
<dbReference type="EMBL" id="LGUT01003629">
    <property type="protein sequence ID" value="KOG85112.1"/>
    <property type="molecule type" value="Genomic_DNA"/>
</dbReference>
<feature type="non-terminal residue" evidence="4">
    <location>
        <position position="182"/>
    </location>
</feature>
<dbReference type="Pfam" id="PF11806">
    <property type="entry name" value="Enterochelin_N"/>
    <property type="match status" value="1"/>
</dbReference>
<accession>A0ABR5IVD9</accession>
<dbReference type="InterPro" id="IPR014756">
    <property type="entry name" value="Ig_E-set"/>
</dbReference>
<feature type="region of interest" description="Disordered" evidence="2">
    <location>
        <begin position="1"/>
        <end position="23"/>
    </location>
</feature>
<organism evidence="4 5">
    <name type="scientific">Streptomyces varsoviensis</name>
    <dbReference type="NCBI Taxonomy" id="67373"/>
    <lineage>
        <taxon>Bacteria</taxon>
        <taxon>Bacillati</taxon>
        <taxon>Actinomycetota</taxon>
        <taxon>Actinomycetes</taxon>
        <taxon>Kitasatosporales</taxon>
        <taxon>Streptomycetaceae</taxon>
        <taxon>Streptomyces</taxon>
    </lineage>
</organism>
<evidence type="ECO:0000313" key="4">
    <source>
        <dbReference type="EMBL" id="KOG85112.1"/>
    </source>
</evidence>
<feature type="region of interest" description="Disordered" evidence="2">
    <location>
        <begin position="146"/>
        <end position="182"/>
    </location>
</feature>
<gene>
    <name evidence="4" type="ORF">ADK38_38505</name>
</gene>
<evidence type="ECO:0000256" key="1">
    <source>
        <dbReference type="ARBA" id="ARBA00024201"/>
    </source>
</evidence>
<evidence type="ECO:0000259" key="3">
    <source>
        <dbReference type="Pfam" id="PF11806"/>
    </source>
</evidence>
<dbReference type="Proteomes" id="UP000037020">
    <property type="component" value="Unassembled WGS sequence"/>
</dbReference>
<dbReference type="InterPro" id="IPR021764">
    <property type="entry name" value="Enterochelin_esterase_N"/>
</dbReference>
<dbReference type="SUPFAM" id="SSF81296">
    <property type="entry name" value="E set domains"/>
    <property type="match status" value="1"/>
</dbReference>
<evidence type="ECO:0000256" key="2">
    <source>
        <dbReference type="SAM" id="MobiDB-lite"/>
    </source>
</evidence>
<name>A0ABR5IVD9_9ACTN</name>
<reference evidence="4 5" key="1">
    <citation type="submission" date="2015-07" db="EMBL/GenBank/DDBJ databases">
        <authorList>
            <person name="Ju K.-S."/>
            <person name="Doroghazi J.R."/>
            <person name="Metcalf W.W."/>
        </authorList>
    </citation>
    <scope>NUCLEOTIDE SEQUENCE [LARGE SCALE GENOMIC DNA]</scope>
    <source>
        <strain evidence="4 5">NRRL B-3589</strain>
    </source>
</reference>
<sequence length="182" mass="19579">MPVSAPPTGTVKRPPPIPRPAPVERAASPLIASLGPRPDAAGFWRSLPGGSTPVIEADPAGSADHAVVTFLWRGSAATRAVLVLPNKVADPRALERNLMDRVPGTDIWHWSVRMRRDWRATYTLCVDEGQGTAGLEGAEHAAWLRGQGRRDPLNPRSFPPRWGGEPVSVVELPGAPAQSDWL</sequence>
<comment type="caution">
    <text evidence="4">The sequence shown here is derived from an EMBL/GenBank/DDBJ whole genome shotgun (WGS) entry which is preliminary data.</text>
</comment>